<feature type="compositionally biased region" description="Polar residues" evidence="6">
    <location>
        <begin position="60"/>
        <end position="80"/>
    </location>
</feature>
<evidence type="ECO:0000256" key="4">
    <source>
        <dbReference type="ARBA" id="ARBA00023136"/>
    </source>
</evidence>
<evidence type="ECO:0000256" key="1">
    <source>
        <dbReference type="ARBA" id="ARBA00004141"/>
    </source>
</evidence>
<dbReference type="GO" id="GO:0140359">
    <property type="term" value="F:ABC-type transporter activity"/>
    <property type="evidence" value="ECO:0007669"/>
    <property type="project" value="InterPro"/>
</dbReference>
<evidence type="ECO:0000256" key="3">
    <source>
        <dbReference type="ARBA" id="ARBA00022989"/>
    </source>
</evidence>
<evidence type="ECO:0000313" key="8">
    <source>
        <dbReference type="EMBL" id="SBW28660.1"/>
    </source>
</evidence>
<comment type="subcellular location">
    <subcellularLocation>
        <location evidence="5">Cell membrane</location>
        <topology evidence="5">Multi-pass membrane protein</topology>
    </subcellularLocation>
    <subcellularLocation>
        <location evidence="1">Membrane</location>
        <topology evidence="1">Multi-pass membrane protein</topology>
    </subcellularLocation>
</comment>
<gene>
    <name evidence="8" type="ORF">FDG2_5827</name>
</gene>
<sequence>MTGLTDTDTADTRTSSKTDAPAGTSTKTDITTDARTDTDGSTDAAGAAVPDPKAGAPANPDTTIDTPAGSSNIEASSNSKAGIPADPDTAISTPASTTKSDILTNPNTTISAPPGAAAKAGIPAGPDSATDILAPRPLPAERTGFTASAGSQLRWLTVRHLRAMLRQPAYLAITIVQAVVWLPLFGSLFRRVVDVPGFGGGSYFDFLTPGVVVMSALFSAGWSGMNAIIEIDRGVTDRMLTSPVRRGALIGSRLVFQVLVTIIQSVVIMLLGWAIGAQYHNGLLGPVVLLAGAALIAIIVASLSYALALIVRKEEVLIAAVNFCILPLTFLSSAIMAKDLMPGWMQAVARVNPVDWAVTAVREVGSVDPDWLSVGLHLSYLAALALVAGRLATRAFDVYHRSL</sequence>
<protein>
    <recommendedName>
        <fullName evidence="5">Transport permease protein</fullName>
    </recommendedName>
</protein>
<feature type="transmembrane region" description="Helical" evidence="5">
    <location>
        <begin position="371"/>
        <end position="392"/>
    </location>
</feature>
<feature type="compositionally biased region" description="Low complexity" evidence="6">
    <location>
        <begin position="112"/>
        <end position="122"/>
    </location>
</feature>
<dbReference type="Proteomes" id="UP000199013">
    <property type="component" value="Unassembled WGS sequence"/>
</dbReference>
<feature type="transmembrane region" description="Helical" evidence="5">
    <location>
        <begin position="287"/>
        <end position="309"/>
    </location>
</feature>
<keyword evidence="2 5" id="KW-0812">Transmembrane</keyword>
<feature type="compositionally biased region" description="Low complexity" evidence="6">
    <location>
        <begin position="17"/>
        <end position="29"/>
    </location>
</feature>
<dbReference type="AlphaFoldDB" id="A0A1C3PFV0"/>
<evidence type="ECO:0000256" key="6">
    <source>
        <dbReference type="SAM" id="MobiDB-lite"/>
    </source>
</evidence>
<reference evidence="9" key="1">
    <citation type="submission" date="2016-02" db="EMBL/GenBank/DDBJ databases">
        <authorList>
            <person name="Wibberg D."/>
        </authorList>
    </citation>
    <scope>NUCLEOTIDE SEQUENCE [LARGE SCALE GENOMIC DNA]</scope>
</reference>
<evidence type="ECO:0000256" key="2">
    <source>
        <dbReference type="ARBA" id="ARBA00022692"/>
    </source>
</evidence>
<feature type="transmembrane region" description="Helical" evidence="5">
    <location>
        <begin position="250"/>
        <end position="275"/>
    </location>
</feature>
<dbReference type="Pfam" id="PF01061">
    <property type="entry name" value="ABC2_membrane"/>
    <property type="match status" value="1"/>
</dbReference>
<dbReference type="InterPro" id="IPR051784">
    <property type="entry name" value="Nod_factor_ABC_transporter"/>
</dbReference>
<dbReference type="InterPro" id="IPR047817">
    <property type="entry name" value="ABC2_TM_bact-type"/>
</dbReference>
<comment type="similarity">
    <text evidence="5">Belongs to the ABC-2 integral membrane protein family.</text>
</comment>
<feature type="compositionally biased region" description="Low complexity" evidence="6">
    <location>
        <begin position="39"/>
        <end position="48"/>
    </location>
</feature>
<keyword evidence="3 5" id="KW-1133">Transmembrane helix</keyword>
<keyword evidence="4 5" id="KW-0472">Membrane</keyword>
<feature type="compositionally biased region" description="Polar residues" evidence="6">
    <location>
        <begin position="90"/>
        <end position="111"/>
    </location>
</feature>
<evidence type="ECO:0000313" key="9">
    <source>
        <dbReference type="Proteomes" id="UP000199013"/>
    </source>
</evidence>
<organism evidence="8 9">
    <name type="scientific">Candidatus Protofrankia californiensis</name>
    <dbReference type="NCBI Taxonomy" id="1839754"/>
    <lineage>
        <taxon>Bacteria</taxon>
        <taxon>Bacillati</taxon>
        <taxon>Actinomycetota</taxon>
        <taxon>Actinomycetes</taxon>
        <taxon>Frankiales</taxon>
        <taxon>Frankiaceae</taxon>
        <taxon>Protofrankia</taxon>
    </lineage>
</organism>
<keyword evidence="5" id="KW-0813">Transport</keyword>
<evidence type="ECO:0000259" key="7">
    <source>
        <dbReference type="PROSITE" id="PS51012"/>
    </source>
</evidence>
<feature type="domain" description="ABC transmembrane type-2" evidence="7">
    <location>
        <begin position="169"/>
        <end position="399"/>
    </location>
</feature>
<dbReference type="EMBL" id="FLUV01002406">
    <property type="protein sequence ID" value="SBW28660.1"/>
    <property type="molecule type" value="Genomic_DNA"/>
</dbReference>
<dbReference type="GO" id="GO:0005886">
    <property type="term" value="C:plasma membrane"/>
    <property type="evidence" value="ECO:0007669"/>
    <property type="project" value="UniProtKB-SubCell"/>
</dbReference>
<dbReference type="PANTHER" id="PTHR43229">
    <property type="entry name" value="NODULATION PROTEIN J"/>
    <property type="match status" value="1"/>
</dbReference>
<feature type="transmembrane region" description="Helical" evidence="5">
    <location>
        <begin position="169"/>
        <end position="186"/>
    </location>
</feature>
<dbReference type="PANTHER" id="PTHR43229:SF2">
    <property type="entry name" value="NODULATION PROTEIN J"/>
    <property type="match status" value="1"/>
</dbReference>
<evidence type="ECO:0000256" key="5">
    <source>
        <dbReference type="RuleBase" id="RU361157"/>
    </source>
</evidence>
<proteinExistence type="inferred from homology"/>
<dbReference type="PROSITE" id="PS51012">
    <property type="entry name" value="ABC_TM2"/>
    <property type="match status" value="1"/>
</dbReference>
<feature type="transmembrane region" description="Helical" evidence="5">
    <location>
        <begin position="206"/>
        <end position="229"/>
    </location>
</feature>
<keyword evidence="9" id="KW-1185">Reference proteome</keyword>
<keyword evidence="5" id="KW-1003">Cell membrane</keyword>
<accession>A0A1C3PFV0</accession>
<name>A0A1C3PFV0_9ACTN</name>
<feature type="region of interest" description="Disordered" evidence="6">
    <location>
        <begin position="1"/>
        <end position="122"/>
    </location>
</feature>
<dbReference type="InterPro" id="IPR013525">
    <property type="entry name" value="ABC2_TM"/>
</dbReference>
<feature type="transmembrane region" description="Helical" evidence="5">
    <location>
        <begin position="316"/>
        <end position="337"/>
    </location>
</feature>